<keyword evidence="2 4" id="KW-0863">Zinc-finger</keyword>
<dbReference type="GO" id="GO:0008270">
    <property type="term" value="F:zinc ion binding"/>
    <property type="evidence" value="ECO:0007669"/>
    <property type="project" value="UniProtKB-KW"/>
</dbReference>
<dbReference type="InterPro" id="IPR002893">
    <property type="entry name" value="Znf_MYND"/>
</dbReference>
<dbReference type="PROSITE" id="PS50865">
    <property type="entry name" value="ZF_MYND_2"/>
    <property type="match status" value="1"/>
</dbReference>
<dbReference type="Gene3D" id="6.10.140.2220">
    <property type="match status" value="1"/>
</dbReference>
<evidence type="ECO:0000256" key="2">
    <source>
        <dbReference type="ARBA" id="ARBA00022771"/>
    </source>
</evidence>
<organism evidence="7 8">
    <name type="scientific">Polyporus arcularius HHB13444</name>
    <dbReference type="NCBI Taxonomy" id="1314778"/>
    <lineage>
        <taxon>Eukaryota</taxon>
        <taxon>Fungi</taxon>
        <taxon>Dikarya</taxon>
        <taxon>Basidiomycota</taxon>
        <taxon>Agaricomycotina</taxon>
        <taxon>Agaricomycetes</taxon>
        <taxon>Polyporales</taxon>
        <taxon>Polyporaceae</taxon>
        <taxon>Polyporus</taxon>
    </lineage>
</organism>
<gene>
    <name evidence="7" type="ORF">K466DRAFT_97434</name>
</gene>
<name>A0A5C3PDI7_9APHY</name>
<evidence type="ECO:0000256" key="4">
    <source>
        <dbReference type="PROSITE-ProRule" id="PRU00134"/>
    </source>
</evidence>
<dbReference type="EMBL" id="ML211138">
    <property type="protein sequence ID" value="TFK87805.1"/>
    <property type="molecule type" value="Genomic_DNA"/>
</dbReference>
<dbReference type="AlphaFoldDB" id="A0A5C3PDI7"/>
<reference evidence="7 8" key="1">
    <citation type="journal article" date="2019" name="Nat. Ecol. Evol.">
        <title>Megaphylogeny resolves global patterns of mushroom evolution.</title>
        <authorList>
            <person name="Varga T."/>
            <person name="Krizsan K."/>
            <person name="Foldi C."/>
            <person name="Dima B."/>
            <person name="Sanchez-Garcia M."/>
            <person name="Sanchez-Ramirez S."/>
            <person name="Szollosi G.J."/>
            <person name="Szarkandi J.G."/>
            <person name="Papp V."/>
            <person name="Albert L."/>
            <person name="Andreopoulos W."/>
            <person name="Angelini C."/>
            <person name="Antonin V."/>
            <person name="Barry K.W."/>
            <person name="Bougher N.L."/>
            <person name="Buchanan P."/>
            <person name="Buyck B."/>
            <person name="Bense V."/>
            <person name="Catcheside P."/>
            <person name="Chovatia M."/>
            <person name="Cooper J."/>
            <person name="Damon W."/>
            <person name="Desjardin D."/>
            <person name="Finy P."/>
            <person name="Geml J."/>
            <person name="Haridas S."/>
            <person name="Hughes K."/>
            <person name="Justo A."/>
            <person name="Karasinski D."/>
            <person name="Kautmanova I."/>
            <person name="Kiss B."/>
            <person name="Kocsube S."/>
            <person name="Kotiranta H."/>
            <person name="LaButti K.M."/>
            <person name="Lechner B.E."/>
            <person name="Liimatainen K."/>
            <person name="Lipzen A."/>
            <person name="Lukacs Z."/>
            <person name="Mihaltcheva S."/>
            <person name="Morgado L.N."/>
            <person name="Niskanen T."/>
            <person name="Noordeloos M.E."/>
            <person name="Ohm R.A."/>
            <person name="Ortiz-Santana B."/>
            <person name="Ovrebo C."/>
            <person name="Racz N."/>
            <person name="Riley R."/>
            <person name="Savchenko A."/>
            <person name="Shiryaev A."/>
            <person name="Soop K."/>
            <person name="Spirin V."/>
            <person name="Szebenyi C."/>
            <person name="Tomsovsky M."/>
            <person name="Tulloss R.E."/>
            <person name="Uehling J."/>
            <person name="Grigoriev I.V."/>
            <person name="Vagvolgyi C."/>
            <person name="Papp T."/>
            <person name="Martin F.M."/>
            <person name="Miettinen O."/>
            <person name="Hibbett D.S."/>
            <person name="Nagy L.G."/>
        </authorList>
    </citation>
    <scope>NUCLEOTIDE SEQUENCE [LARGE SCALE GENOMIC DNA]</scope>
    <source>
        <strain evidence="7 8">HHB13444</strain>
    </source>
</reference>
<accession>A0A5C3PDI7</accession>
<feature type="domain" description="MYND-type" evidence="6">
    <location>
        <begin position="253"/>
        <end position="298"/>
    </location>
</feature>
<proteinExistence type="predicted"/>
<evidence type="ECO:0000256" key="1">
    <source>
        <dbReference type="ARBA" id="ARBA00022723"/>
    </source>
</evidence>
<feature type="region of interest" description="Disordered" evidence="5">
    <location>
        <begin position="319"/>
        <end position="346"/>
    </location>
</feature>
<dbReference type="SUPFAM" id="SSF144232">
    <property type="entry name" value="HIT/MYND zinc finger-like"/>
    <property type="match status" value="1"/>
</dbReference>
<evidence type="ECO:0000256" key="3">
    <source>
        <dbReference type="ARBA" id="ARBA00022833"/>
    </source>
</evidence>
<dbReference type="STRING" id="1314778.A0A5C3PDI7"/>
<keyword evidence="8" id="KW-1185">Reference proteome</keyword>
<keyword evidence="1" id="KW-0479">Metal-binding</keyword>
<evidence type="ECO:0000259" key="6">
    <source>
        <dbReference type="PROSITE" id="PS50865"/>
    </source>
</evidence>
<evidence type="ECO:0000256" key="5">
    <source>
        <dbReference type="SAM" id="MobiDB-lite"/>
    </source>
</evidence>
<dbReference type="InParanoid" id="A0A5C3PDI7"/>
<dbReference type="Pfam" id="PF01753">
    <property type="entry name" value="zf-MYND"/>
    <property type="match status" value="1"/>
</dbReference>
<keyword evidence="3" id="KW-0862">Zinc</keyword>
<dbReference type="Proteomes" id="UP000308197">
    <property type="component" value="Unassembled WGS sequence"/>
</dbReference>
<sequence length="412" mass="46799">MRRTLATATPFEFPQEVPCFPNQIALVRTKINCMYLYKRVPEYEDLTRECSYDIINRPYGRLWTAFRQGDGEAALEVALRLYTGCTVRRSVEGAIDVLHAIIDPQHPDAVHDPPRFLSARAFSFLILIHYDMHEEAHAGRPVESDGRLHPSRRYILPSNTPDIYLANVLLHRAAIYANETARYGFVTPYVLNVSQSLVRFGERDRIDVRNDPRYRDLAHMWRVHDIRRREMEQEQQKRDRKVARVPDAYVCAADGCGISAVKRLGLRACAGRCPPERKPRYCSKECQTEDWKRHKAYCKPDGELDEAVEEVPTSVSIQDGASAVGDHEDATARGQAPPTRTGSHDGRARAVDINVPGDGSFSLQSAHITPAYLKWMRSEISSVRTELPVADGFLFRAGDIGRQVLGEYYDRV</sequence>
<protein>
    <recommendedName>
        <fullName evidence="6">MYND-type domain-containing protein</fullName>
    </recommendedName>
</protein>
<evidence type="ECO:0000313" key="7">
    <source>
        <dbReference type="EMBL" id="TFK87805.1"/>
    </source>
</evidence>
<evidence type="ECO:0000313" key="8">
    <source>
        <dbReference type="Proteomes" id="UP000308197"/>
    </source>
</evidence>